<accession>A0ABW2MZP4</accession>
<dbReference type="HAMAP" id="MF_01148">
    <property type="entry name" value="Lnt"/>
    <property type="match status" value="1"/>
</dbReference>
<keyword evidence="4 8" id="KW-0812">Transmembrane</keyword>
<dbReference type="Pfam" id="PF20154">
    <property type="entry name" value="LNT_N"/>
    <property type="match status" value="1"/>
</dbReference>
<reference evidence="11" key="1">
    <citation type="journal article" date="2019" name="Int. J. Syst. Evol. Microbiol.">
        <title>The Global Catalogue of Microorganisms (GCM) 10K type strain sequencing project: providing services to taxonomists for standard genome sequencing and annotation.</title>
        <authorList>
            <consortium name="The Broad Institute Genomics Platform"/>
            <consortium name="The Broad Institute Genome Sequencing Center for Infectious Disease"/>
            <person name="Wu L."/>
            <person name="Ma J."/>
        </authorList>
    </citation>
    <scope>NUCLEOTIDE SEQUENCE [LARGE SCALE GENOMIC DNA]</scope>
    <source>
        <strain evidence="11">FCH27</strain>
    </source>
</reference>
<evidence type="ECO:0000256" key="4">
    <source>
        <dbReference type="ARBA" id="ARBA00022692"/>
    </source>
</evidence>
<dbReference type="RefSeq" id="WP_255889809.1">
    <property type="nucleotide sequence ID" value="NZ_JAFMZM010000002.1"/>
</dbReference>
<dbReference type="CDD" id="cd07571">
    <property type="entry name" value="ALP_N-acyl_transferase"/>
    <property type="match status" value="1"/>
</dbReference>
<feature type="domain" description="CN hydrolase" evidence="9">
    <location>
        <begin position="202"/>
        <end position="458"/>
    </location>
</feature>
<comment type="function">
    <text evidence="8">Catalyzes the phospholipid dependent N-acylation of the N-terminal cysteine of apolipoprotein, the last step in lipoprotein maturation.</text>
</comment>
<comment type="subcellular location">
    <subcellularLocation>
        <location evidence="1 8">Cell membrane</location>
        <topology evidence="1 8">Multi-pass membrane protein</topology>
    </subcellularLocation>
</comment>
<keyword evidence="3 8" id="KW-0808">Transferase</keyword>
<dbReference type="Proteomes" id="UP001596524">
    <property type="component" value="Unassembled WGS sequence"/>
</dbReference>
<keyword evidence="5 8" id="KW-1133">Transmembrane helix</keyword>
<evidence type="ECO:0000256" key="8">
    <source>
        <dbReference type="HAMAP-Rule" id="MF_01148"/>
    </source>
</evidence>
<evidence type="ECO:0000256" key="7">
    <source>
        <dbReference type="ARBA" id="ARBA00023315"/>
    </source>
</evidence>
<feature type="transmembrane region" description="Helical" evidence="8">
    <location>
        <begin position="471"/>
        <end position="491"/>
    </location>
</feature>
<dbReference type="EMBL" id="JBHTCH010000004">
    <property type="protein sequence ID" value="MFC7359694.1"/>
    <property type="molecule type" value="Genomic_DNA"/>
</dbReference>
<dbReference type="SUPFAM" id="SSF56317">
    <property type="entry name" value="Carbon-nitrogen hydrolase"/>
    <property type="match status" value="1"/>
</dbReference>
<gene>
    <name evidence="8 10" type="primary">lnt</name>
    <name evidence="10" type="ORF">ACFQO6_05375</name>
</gene>
<keyword evidence="11" id="KW-1185">Reference proteome</keyword>
<comment type="catalytic activity">
    <reaction evidence="8">
        <text>N-terminal S-1,2-diacyl-sn-glyceryl-L-cysteinyl-[lipoprotein] + a glycerophospholipid = N-acyl-S-1,2-diacyl-sn-glyceryl-L-cysteinyl-[lipoprotein] + a 2-acyl-sn-glycero-3-phospholipid + H(+)</text>
        <dbReference type="Rhea" id="RHEA:48228"/>
        <dbReference type="Rhea" id="RHEA-COMP:14681"/>
        <dbReference type="Rhea" id="RHEA-COMP:14684"/>
        <dbReference type="ChEBI" id="CHEBI:15378"/>
        <dbReference type="ChEBI" id="CHEBI:136912"/>
        <dbReference type="ChEBI" id="CHEBI:140656"/>
        <dbReference type="ChEBI" id="CHEBI:140657"/>
        <dbReference type="ChEBI" id="CHEBI:140660"/>
        <dbReference type="EC" id="2.3.1.269"/>
    </reaction>
</comment>
<keyword evidence="7 8" id="KW-0012">Acyltransferase</keyword>
<evidence type="ECO:0000259" key="9">
    <source>
        <dbReference type="PROSITE" id="PS50263"/>
    </source>
</evidence>
<evidence type="ECO:0000256" key="1">
    <source>
        <dbReference type="ARBA" id="ARBA00004651"/>
    </source>
</evidence>
<dbReference type="PANTHER" id="PTHR38686">
    <property type="entry name" value="APOLIPOPROTEIN N-ACYLTRANSFERASE"/>
    <property type="match status" value="1"/>
</dbReference>
<comment type="caution">
    <text evidence="10">The sequence shown here is derived from an EMBL/GenBank/DDBJ whole genome shotgun (WGS) entry which is preliminary data.</text>
</comment>
<protein>
    <recommendedName>
        <fullName evidence="8">Apolipoprotein N-acyltransferase</fullName>
        <shortName evidence="8">ALP N-acyltransferase</shortName>
        <ecNumber evidence="8">2.3.1.269</ecNumber>
    </recommendedName>
</protein>
<comment type="pathway">
    <text evidence="8">Protein modification; lipoprotein biosynthesis (N-acyl transfer).</text>
</comment>
<evidence type="ECO:0000313" key="11">
    <source>
        <dbReference type="Proteomes" id="UP001596524"/>
    </source>
</evidence>
<dbReference type="EC" id="2.3.1.269" evidence="8"/>
<evidence type="ECO:0000256" key="6">
    <source>
        <dbReference type="ARBA" id="ARBA00023136"/>
    </source>
</evidence>
<feature type="transmembrane region" description="Helical" evidence="8">
    <location>
        <begin position="73"/>
        <end position="94"/>
    </location>
</feature>
<evidence type="ECO:0000313" key="10">
    <source>
        <dbReference type="EMBL" id="MFC7359694.1"/>
    </source>
</evidence>
<keyword evidence="6 8" id="KW-0472">Membrane</keyword>
<feature type="transmembrane region" description="Helical" evidence="8">
    <location>
        <begin position="141"/>
        <end position="166"/>
    </location>
</feature>
<proteinExistence type="inferred from homology"/>
<comment type="similarity">
    <text evidence="8">Belongs to the CN hydrolase family. Apolipoprotein N-acyltransferase subfamily.</text>
</comment>
<dbReference type="PROSITE" id="PS50263">
    <property type="entry name" value="CN_HYDROLASE"/>
    <property type="match status" value="1"/>
</dbReference>
<dbReference type="PANTHER" id="PTHR38686:SF1">
    <property type="entry name" value="APOLIPOPROTEIN N-ACYLTRANSFERASE"/>
    <property type="match status" value="1"/>
</dbReference>
<dbReference type="GO" id="GO:0016746">
    <property type="term" value="F:acyltransferase activity"/>
    <property type="evidence" value="ECO:0007669"/>
    <property type="project" value="UniProtKB-KW"/>
</dbReference>
<dbReference type="InterPro" id="IPR045378">
    <property type="entry name" value="LNT_N"/>
</dbReference>
<evidence type="ECO:0000256" key="3">
    <source>
        <dbReference type="ARBA" id="ARBA00022679"/>
    </source>
</evidence>
<dbReference type="InterPro" id="IPR003010">
    <property type="entry name" value="C-N_Hydrolase"/>
</dbReference>
<evidence type="ECO:0000256" key="5">
    <source>
        <dbReference type="ARBA" id="ARBA00022989"/>
    </source>
</evidence>
<evidence type="ECO:0000256" key="2">
    <source>
        <dbReference type="ARBA" id="ARBA00022475"/>
    </source>
</evidence>
<dbReference type="InterPro" id="IPR004563">
    <property type="entry name" value="Apolipo_AcylTrfase"/>
</dbReference>
<feature type="transmembrane region" description="Helical" evidence="8">
    <location>
        <begin position="175"/>
        <end position="196"/>
    </location>
</feature>
<name>A0ABW2MZP4_9ACTN</name>
<dbReference type="InterPro" id="IPR036526">
    <property type="entry name" value="C-N_Hydrolase_sf"/>
</dbReference>
<dbReference type="NCBIfam" id="TIGR00546">
    <property type="entry name" value="lnt"/>
    <property type="match status" value="1"/>
</dbReference>
<feature type="transmembrane region" description="Helical" evidence="8">
    <location>
        <begin position="49"/>
        <end position="66"/>
    </location>
</feature>
<keyword evidence="2 8" id="KW-1003">Cell membrane</keyword>
<comment type="caution">
    <text evidence="8">Lacks conserved residue(s) required for the propagation of feature annotation.</text>
</comment>
<organism evidence="10 11">
    <name type="scientific">Nocardioides astragali</name>
    <dbReference type="NCBI Taxonomy" id="1776736"/>
    <lineage>
        <taxon>Bacteria</taxon>
        <taxon>Bacillati</taxon>
        <taxon>Actinomycetota</taxon>
        <taxon>Actinomycetes</taxon>
        <taxon>Propionibacteriales</taxon>
        <taxon>Nocardioidaceae</taxon>
        <taxon>Nocardioides</taxon>
    </lineage>
</organism>
<dbReference type="Pfam" id="PF00795">
    <property type="entry name" value="CN_hydrolase"/>
    <property type="match status" value="1"/>
</dbReference>
<sequence length="512" mass="54833">MPLRCLLALVGGLVLAAAFEPVGLAWLMPPAIAALIFSVRGLRPGRAWIPSLLFGITFSYAVMVWMRAVGTDAWIAMCAVEAAFFVPLGVGLSWSLRLRAWPVWTALWWVGIETWRSGFPFSGMPFGRLVYASADTPWADALPWIGTTGVSFLIALTGTTLAWLVLQVRSPSRRAYAVVGALAVVTVAPLLVPFHVEESGTTTVAAVQGNVPGTGLDVVAVHREVSANHVRMTEQLAAAVAAGEEPAPDFVVWPENSTAVDPFTDPEVGAGIVSASDAIGVPIVVGGMSNDPLDEANVLNQGIVYRPGLGSGDRYTKRHPVPYGEYIPFRGSLIPSSYGKLRLVPRDMVRGTSLEPLRVGEVRVADAICFDVAYDEGISGQVARGAQLVTVQTSNAMFSLTGQLGQQFEISRLRAQETGRWVVVAAINGISGVVRPDGHVVASIPARREGVLVETIGLSSTLTPAVRLGVWPARFSLAFLIGHTAFVLVTYRQRRRRADRSDDQSEERGTTA</sequence>
<dbReference type="Gene3D" id="3.60.110.10">
    <property type="entry name" value="Carbon-nitrogen hydrolase"/>
    <property type="match status" value="1"/>
</dbReference>